<comment type="caution">
    <text evidence="1">The sequence shown here is derived from an EMBL/GenBank/DDBJ whole genome shotgun (WGS) entry which is preliminary data.</text>
</comment>
<name>A0ABR7URL6_9FLAO</name>
<evidence type="ECO:0000313" key="1">
    <source>
        <dbReference type="EMBL" id="MBD0725552.1"/>
    </source>
</evidence>
<reference evidence="1 2" key="1">
    <citation type="journal article" date="2020" name="Microbiol. Res.">
        <title>Flavobacterium pokkalii sp. nov., a novel plant growth promoting native rhizobacteria isolated from pokkali rice grown in coastal saline affected agricultural regions of southern India, Kerala.</title>
        <authorList>
            <person name="Menon R.R."/>
            <person name="Kumari S."/>
            <person name="Viver T."/>
            <person name="Rameshkumar N."/>
        </authorList>
    </citation>
    <scope>NUCLEOTIDE SEQUENCE [LARGE SCALE GENOMIC DNA]</scope>
    <source>
        <strain evidence="1 2">L1I52</strain>
    </source>
</reference>
<keyword evidence="2" id="KW-1185">Reference proteome</keyword>
<gene>
    <name evidence="1" type="ORF">B6A10_10215</name>
</gene>
<evidence type="ECO:0000313" key="2">
    <source>
        <dbReference type="Proteomes" id="UP000661715"/>
    </source>
</evidence>
<accession>A0ABR7URL6</accession>
<sequence length="247" mass="29337">MSLKTQAQEEPQTVYITLTTMHRNLDADKKEWMKAEQEFFDKVTSKNELIIGSDVLTHYFTENSSEILHVSAYKSWEDIEKAEKITDDLIMKAWPDEKDRKAFFEKYRSFYTPMHSDEIYVSVLEPKMLENPPKDPMVVYVRKSQTASRKLSDRLKEYNDKITFKNPFIKAYYPQRHYWGSDSRDFVEAFFFNSLADLEKSHDKEEELIKTAWPKEEDRKLFFDNLKTSFTGIHGDYIYLNVPSLAK</sequence>
<dbReference type="Proteomes" id="UP000661715">
    <property type="component" value="Unassembled WGS sequence"/>
</dbReference>
<evidence type="ECO:0008006" key="3">
    <source>
        <dbReference type="Google" id="ProtNLM"/>
    </source>
</evidence>
<organism evidence="1 2">
    <name type="scientific">Flavobacterium pokkalii</name>
    <dbReference type="NCBI Taxonomy" id="1940408"/>
    <lineage>
        <taxon>Bacteria</taxon>
        <taxon>Pseudomonadati</taxon>
        <taxon>Bacteroidota</taxon>
        <taxon>Flavobacteriia</taxon>
        <taxon>Flavobacteriales</taxon>
        <taxon>Flavobacteriaceae</taxon>
        <taxon>Flavobacterium</taxon>
    </lineage>
</organism>
<protein>
    <recommendedName>
        <fullName evidence="3">ABM domain-containing protein</fullName>
    </recommendedName>
</protein>
<proteinExistence type="predicted"/>
<dbReference type="EMBL" id="NASZ01000015">
    <property type="protein sequence ID" value="MBD0725552.1"/>
    <property type="molecule type" value="Genomic_DNA"/>
</dbReference>